<dbReference type="Proteomes" id="UP000031668">
    <property type="component" value="Unassembled WGS sequence"/>
</dbReference>
<protein>
    <submittedName>
        <fullName evidence="1">Uncharacterized protein</fullName>
    </submittedName>
</protein>
<keyword evidence="2" id="KW-1185">Reference proteome</keyword>
<dbReference type="EMBL" id="JWZT01004519">
    <property type="protein sequence ID" value="KII63929.1"/>
    <property type="molecule type" value="Genomic_DNA"/>
</dbReference>
<gene>
    <name evidence="1" type="ORF">RF11_13727</name>
</gene>
<proteinExistence type="predicted"/>
<evidence type="ECO:0000313" key="2">
    <source>
        <dbReference type="Proteomes" id="UP000031668"/>
    </source>
</evidence>
<comment type="caution">
    <text evidence="1">The sequence shown here is derived from an EMBL/GenBank/DDBJ whole genome shotgun (WGS) entry which is preliminary data.</text>
</comment>
<evidence type="ECO:0000313" key="1">
    <source>
        <dbReference type="EMBL" id="KII63929.1"/>
    </source>
</evidence>
<name>A0A0C2MHS9_THEKT</name>
<sequence>MLHASSAWKIGIYETKSLNYRLLLLTSIPTWSEVEAVKYLVRIIAGRSSAAEDNRLFDSTISVARYATAYMIGRSALKSRYEQNDAVGMIVISETTKIVQAFETNHEFYFRIKAGIFNL</sequence>
<accession>A0A0C2MHS9</accession>
<organism evidence="1 2">
    <name type="scientific">Thelohanellus kitauei</name>
    <name type="common">Myxosporean</name>
    <dbReference type="NCBI Taxonomy" id="669202"/>
    <lineage>
        <taxon>Eukaryota</taxon>
        <taxon>Metazoa</taxon>
        <taxon>Cnidaria</taxon>
        <taxon>Myxozoa</taxon>
        <taxon>Myxosporea</taxon>
        <taxon>Bivalvulida</taxon>
        <taxon>Platysporina</taxon>
        <taxon>Myxobolidae</taxon>
        <taxon>Thelohanellus</taxon>
    </lineage>
</organism>
<dbReference type="AlphaFoldDB" id="A0A0C2MHS9"/>
<reference evidence="1 2" key="1">
    <citation type="journal article" date="2014" name="Genome Biol. Evol.">
        <title>The genome of the myxosporean Thelohanellus kitauei shows adaptations to nutrient acquisition within its fish host.</title>
        <authorList>
            <person name="Yang Y."/>
            <person name="Xiong J."/>
            <person name="Zhou Z."/>
            <person name="Huo F."/>
            <person name="Miao W."/>
            <person name="Ran C."/>
            <person name="Liu Y."/>
            <person name="Zhang J."/>
            <person name="Feng J."/>
            <person name="Wang M."/>
            <person name="Wang M."/>
            <person name="Wang L."/>
            <person name="Yao B."/>
        </authorList>
    </citation>
    <scope>NUCLEOTIDE SEQUENCE [LARGE SCALE GENOMIC DNA]</scope>
    <source>
        <strain evidence="1">Wuqing</strain>
    </source>
</reference>